<name>A0A1B4XCX7_9GAMM</name>
<evidence type="ECO:0000313" key="3">
    <source>
        <dbReference type="Proteomes" id="UP000243180"/>
    </source>
</evidence>
<keyword evidence="3" id="KW-1185">Reference proteome</keyword>
<proteinExistence type="predicted"/>
<keyword evidence="1" id="KW-0732">Signal</keyword>
<dbReference type="InParanoid" id="A0A1B4XCX7"/>
<sequence>MNKLTAVGCGLAMVALWMLPVRAQGTDPAPATAAEPRELIYCADLMTPVEREAYRARMRATRTPQERAAVRQAHRNEMQARARALGIDALQCEPQRQRQRLRGGAAP</sequence>
<gene>
    <name evidence="2" type="ORF">SCL_0351</name>
</gene>
<evidence type="ECO:0000256" key="1">
    <source>
        <dbReference type="SAM" id="SignalP"/>
    </source>
</evidence>
<feature type="chain" id="PRO_5008572294" description="Secreted protein" evidence="1">
    <location>
        <begin position="24"/>
        <end position="107"/>
    </location>
</feature>
<protein>
    <recommendedName>
        <fullName evidence="4">Secreted protein</fullName>
    </recommendedName>
</protein>
<dbReference type="OrthoDB" id="8140134at2"/>
<accession>A0A1B4XCX7</accession>
<dbReference type="AlphaFoldDB" id="A0A1B4XCX7"/>
<evidence type="ECO:0000313" key="2">
    <source>
        <dbReference type="EMBL" id="BAV32673.1"/>
    </source>
</evidence>
<feature type="signal peptide" evidence="1">
    <location>
        <begin position="1"/>
        <end position="23"/>
    </location>
</feature>
<evidence type="ECO:0008006" key="4">
    <source>
        <dbReference type="Google" id="ProtNLM"/>
    </source>
</evidence>
<organism evidence="2 3">
    <name type="scientific">Sulfuricaulis limicola</name>
    <dbReference type="NCBI Taxonomy" id="1620215"/>
    <lineage>
        <taxon>Bacteria</taxon>
        <taxon>Pseudomonadati</taxon>
        <taxon>Pseudomonadota</taxon>
        <taxon>Gammaproteobacteria</taxon>
        <taxon>Acidiferrobacterales</taxon>
        <taxon>Acidiferrobacteraceae</taxon>
        <taxon>Sulfuricaulis</taxon>
    </lineage>
</organism>
<dbReference type="RefSeq" id="WP_096359404.1">
    <property type="nucleotide sequence ID" value="NZ_AP014879.1"/>
</dbReference>
<reference evidence="2 3" key="1">
    <citation type="submission" date="2015-05" db="EMBL/GenBank/DDBJ databases">
        <title>Complete genome sequence of a sulfur-oxidizing gammaproteobacterium strain HA5.</title>
        <authorList>
            <person name="Miura A."/>
            <person name="Kojima H."/>
            <person name="Fukui M."/>
        </authorList>
    </citation>
    <scope>NUCLEOTIDE SEQUENCE [LARGE SCALE GENOMIC DNA]</scope>
    <source>
        <strain evidence="2 3">HA5</strain>
    </source>
</reference>
<dbReference type="EMBL" id="AP014879">
    <property type="protein sequence ID" value="BAV32673.1"/>
    <property type="molecule type" value="Genomic_DNA"/>
</dbReference>
<dbReference type="KEGG" id="slim:SCL_0351"/>
<dbReference type="Proteomes" id="UP000243180">
    <property type="component" value="Chromosome"/>
</dbReference>